<dbReference type="PANTHER" id="PTHR30185">
    <property type="entry name" value="CRYPTIC BETA-GLUCOSIDE BGL OPERON ANTITERMINATOR"/>
    <property type="match status" value="1"/>
</dbReference>
<dbReference type="PANTHER" id="PTHR30185:SF15">
    <property type="entry name" value="CRYPTIC BETA-GLUCOSIDE BGL OPERON ANTITERMINATOR"/>
    <property type="match status" value="1"/>
</dbReference>
<sequence>MLSVKMLKDIFNIIKYHFNVVIDQDSLNYQRFLTHMQFFIQRMIESSQIETKDDFIFEQVIREYLGEYRCSMLIWDYIKNLLNITISNDEMLYLIIYLVRLVGSSSDDE</sequence>
<evidence type="ECO:0000256" key="1">
    <source>
        <dbReference type="ARBA" id="ARBA00022737"/>
    </source>
</evidence>
<dbReference type="Gene3D" id="1.10.1790.10">
    <property type="entry name" value="PRD domain"/>
    <property type="match status" value="1"/>
</dbReference>
<dbReference type="InterPro" id="IPR036634">
    <property type="entry name" value="PRD_sf"/>
</dbReference>
<feature type="domain" description="PRD" evidence="2">
    <location>
        <begin position="1"/>
        <end position="108"/>
    </location>
</feature>
<evidence type="ECO:0000313" key="3">
    <source>
        <dbReference type="EMBL" id="CNL15197.1"/>
    </source>
</evidence>
<reference evidence="4" key="1">
    <citation type="submission" date="2015-03" db="EMBL/GenBank/DDBJ databases">
        <authorList>
            <consortium name="Pathogen Informatics"/>
        </authorList>
    </citation>
    <scope>NUCLEOTIDE SEQUENCE [LARGE SCALE GENOMIC DNA]</scope>
    <source>
        <strain evidence="4">IP27925</strain>
    </source>
</reference>
<evidence type="ECO:0000313" key="4">
    <source>
        <dbReference type="Proteomes" id="UP000040088"/>
    </source>
</evidence>
<evidence type="ECO:0000259" key="2">
    <source>
        <dbReference type="PROSITE" id="PS51372"/>
    </source>
</evidence>
<gene>
    <name evidence="3" type="primary">arbG_2</name>
    <name evidence="3" type="ORF">ERS008460_02027</name>
</gene>
<name>A0A0T9U259_YERAE</name>
<dbReference type="Pfam" id="PF00874">
    <property type="entry name" value="PRD"/>
    <property type="match status" value="1"/>
</dbReference>
<dbReference type="EMBL" id="CQEM01000008">
    <property type="protein sequence ID" value="CNL15197.1"/>
    <property type="molecule type" value="Genomic_DNA"/>
</dbReference>
<dbReference type="InterPro" id="IPR011608">
    <property type="entry name" value="PRD"/>
</dbReference>
<organism evidence="3 4">
    <name type="scientific">Yersinia aleksiciae</name>
    <dbReference type="NCBI Taxonomy" id="263819"/>
    <lineage>
        <taxon>Bacteria</taxon>
        <taxon>Pseudomonadati</taxon>
        <taxon>Pseudomonadota</taxon>
        <taxon>Gammaproteobacteria</taxon>
        <taxon>Enterobacterales</taxon>
        <taxon>Yersiniaceae</taxon>
        <taxon>Yersinia</taxon>
    </lineage>
</organism>
<dbReference type="AlphaFoldDB" id="A0A0T9U259"/>
<dbReference type="InterPro" id="IPR050661">
    <property type="entry name" value="BglG_antiterminators"/>
</dbReference>
<dbReference type="SUPFAM" id="SSF63520">
    <property type="entry name" value="PTS-regulatory domain, PRD"/>
    <property type="match status" value="1"/>
</dbReference>
<keyword evidence="1" id="KW-0677">Repeat</keyword>
<accession>A0A0T9U259</accession>
<dbReference type="GO" id="GO:0006355">
    <property type="term" value="P:regulation of DNA-templated transcription"/>
    <property type="evidence" value="ECO:0007669"/>
    <property type="project" value="InterPro"/>
</dbReference>
<dbReference type="Proteomes" id="UP000040088">
    <property type="component" value="Unassembled WGS sequence"/>
</dbReference>
<proteinExistence type="predicted"/>
<protein>
    <submittedName>
        <fullName evidence="3">Beta-glucoside operon antiterminator</fullName>
    </submittedName>
</protein>
<dbReference type="PROSITE" id="PS51372">
    <property type="entry name" value="PRD_2"/>
    <property type="match status" value="1"/>
</dbReference>